<dbReference type="CDD" id="cd18287">
    <property type="entry name" value="BTB_POZ_BTBD9"/>
    <property type="match status" value="1"/>
</dbReference>
<dbReference type="InterPro" id="IPR000210">
    <property type="entry name" value="BTB/POZ_dom"/>
</dbReference>
<accession>A0A9P0CBB1</accession>
<dbReference type="Gene3D" id="3.30.710.10">
    <property type="entry name" value="Potassium Channel Kv1.1, Chain A"/>
    <property type="match status" value="1"/>
</dbReference>
<evidence type="ECO:0000256" key="2">
    <source>
        <dbReference type="SAM" id="MobiDB-lite"/>
    </source>
</evidence>
<dbReference type="EMBL" id="OU963864">
    <property type="protein sequence ID" value="CAH0769176.1"/>
    <property type="molecule type" value="Genomic_DNA"/>
</dbReference>
<dbReference type="GO" id="GO:0048512">
    <property type="term" value="P:circadian behavior"/>
    <property type="evidence" value="ECO:0007669"/>
    <property type="project" value="TreeGrafter"/>
</dbReference>
<dbReference type="FunFam" id="2.60.120.260:FF:000051">
    <property type="entry name" value="BTB/POZ domain-containing protein 9"/>
    <property type="match status" value="1"/>
</dbReference>
<dbReference type="Gene3D" id="2.60.120.260">
    <property type="entry name" value="Galactose-binding domain-like"/>
    <property type="match status" value="2"/>
</dbReference>
<dbReference type="AlphaFoldDB" id="A0A9P0CBB1"/>
<dbReference type="SUPFAM" id="SSF54695">
    <property type="entry name" value="POZ domain"/>
    <property type="match status" value="1"/>
</dbReference>
<dbReference type="Pfam" id="PF07707">
    <property type="entry name" value="BACK"/>
    <property type="match status" value="1"/>
</dbReference>
<dbReference type="Gene3D" id="1.25.40.420">
    <property type="match status" value="1"/>
</dbReference>
<evidence type="ECO:0000259" key="3">
    <source>
        <dbReference type="PROSITE" id="PS50097"/>
    </source>
</evidence>
<feature type="domain" description="BTB" evidence="3">
    <location>
        <begin position="44"/>
        <end position="111"/>
    </location>
</feature>
<gene>
    <name evidence="4" type="ORF">BEMITA_LOCUS6222</name>
</gene>
<dbReference type="InterPro" id="IPR000421">
    <property type="entry name" value="FA58C"/>
</dbReference>
<dbReference type="PROSITE" id="PS50097">
    <property type="entry name" value="BTB"/>
    <property type="match status" value="1"/>
</dbReference>
<dbReference type="InterPro" id="IPR011705">
    <property type="entry name" value="BACK"/>
</dbReference>
<keyword evidence="5" id="KW-1185">Reference proteome</keyword>
<protein>
    <recommendedName>
        <fullName evidence="1">BTB/POZ domain-containing protein 9</fullName>
    </recommendedName>
</protein>
<dbReference type="Proteomes" id="UP001152759">
    <property type="component" value="Chromosome 3"/>
</dbReference>
<feature type="compositionally biased region" description="Polar residues" evidence="2">
    <location>
        <begin position="7"/>
        <end position="18"/>
    </location>
</feature>
<dbReference type="Pfam" id="PF00651">
    <property type="entry name" value="BTB"/>
    <property type="match status" value="1"/>
</dbReference>
<dbReference type="InterPro" id="IPR008979">
    <property type="entry name" value="Galactose-bd-like_sf"/>
</dbReference>
<dbReference type="PANTHER" id="PTHR46306">
    <property type="entry name" value="BTB/POZ DOMAIN-CONTAINING PROTEIN 9"/>
    <property type="match status" value="1"/>
</dbReference>
<dbReference type="InterPro" id="IPR052407">
    <property type="entry name" value="BTB_POZ_domain_cont_9"/>
</dbReference>
<dbReference type="Pfam" id="PF00754">
    <property type="entry name" value="F5_F8_type_C"/>
    <property type="match status" value="2"/>
</dbReference>
<dbReference type="GO" id="GO:0008344">
    <property type="term" value="P:adult locomotory behavior"/>
    <property type="evidence" value="ECO:0007669"/>
    <property type="project" value="TreeGrafter"/>
</dbReference>
<dbReference type="KEGG" id="btab:109037563"/>
<name>A0A9P0CBB1_BEMTA</name>
<dbReference type="GO" id="GO:0050804">
    <property type="term" value="P:modulation of chemical synaptic transmission"/>
    <property type="evidence" value="ECO:0007669"/>
    <property type="project" value="TreeGrafter"/>
</dbReference>
<sequence>MSDYTEEMSSNHHLSQNGHPKGEIEHVNHLSEHIGALYLDNEYSDVILLVESEPFHAHKVILASRSEYFRALLFGGMKESKQSMIELKGTTIPAFKALLKYIYTGCMSLGSVKEDVILDILGLAHLYGFTDLEAAISDYLCQTLTVHNACNIYDAARLYQLQYLSKVVSSFLDSQASVIIQEESFLQLSAAGLKEIIEKDSFYAEEKDIFKAVCDWARYNSVGESSMQDVLSAVRLPLMSLTELLTIVRPTKLVSPDNLLDAILLQTSSKENSINYRGCLIPEVNMASPSLGSQVELGEMRSALLDGDSHNYDMERGFTRHTISDLKDDVQDHGILIQLGRQSIINHIKMLLWDRDCRSYSYYIEVSMDRRNWVRIVDHTNYYCRSWQFLYFKPRVVKFIRIVGTNNTVNKVFHVVSFEVMYTNKPLAVEKGLVVPKENVATSAYSASVIEGVSRSRNALLDGNTTLYDWDSGYTCHQLGSGAITVQLGQPYMIDSIRLLLWDCDDRSYRYFVEVSVNNWEWEMVADKTHEECRSWQVLRFPARPVVFIKIVGTHNTANEVFHCVHVECPAQTADKSSNSAAGMYSNVSPRDIQNNATVNLQVDQAANNQLNNSVMNPSTSS</sequence>
<dbReference type="FunFam" id="3.30.710.10:FF:000042">
    <property type="entry name" value="BTB/POZ domain-containing protein 9"/>
    <property type="match status" value="1"/>
</dbReference>
<organism evidence="4 5">
    <name type="scientific">Bemisia tabaci</name>
    <name type="common">Sweetpotato whitefly</name>
    <name type="synonym">Aleurodes tabaci</name>
    <dbReference type="NCBI Taxonomy" id="7038"/>
    <lineage>
        <taxon>Eukaryota</taxon>
        <taxon>Metazoa</taxon>
        <taxon>Ecdysozoa</taxon>
        <taxon>Arthropoda</taxon>
        <taxon>Hexapoda</taxon>
        <taxon>Insecta</taxon>
        <taxon>Pterygota</taxon>
        <taxon>Neoptera</taxon>
        <taxon>Paraneoptera</taxon>
        <taxon>Hemiptera</taxon>
        <taxon>Sternorrhyncha</taxon>
        <taxon>Aleyrodoidea</taxon>
        <taxon>Aleyrodidae</taxon>
        <taxon>Aleyrodinae</taxon>
        <taxon>Bemisia</taxon>
    </lineage>
</organism>
<dbReference type="FunFam" id="1.25.40.420:FF:000005">
    <property type="entry name" value="BTB/POZ domain-containing protein 9"/>
    <property type="match status" value="1"/>
</dbReference>
<dbReference type="SMART" id="SM00225">
    <property type="entry name" value="BTB"/>
    <property type="match status" value="1"/>
</dbReference>
<feature type="region of interest" description="Disordered" evidence="2">
    <location>
        <begin position="1"/>
        <end position="22"/>
    </location>
</feature>
<proteinExistence type="predicted"/>
<reference evidence="4" key="1">
    <citation type="submission" date="2021-12" db="EMBL/GenBank/DDBJ databases">
        <authorList>
            <person name="King R."/>
        </authorList>
    </citation>
    <scope>NUCLEOTIDE SEQUENCE</scope>
</reference>
<evidence type="ECO:0000313" key="4">
    <source>
        <dbReference type="EMBL" id="CAH0769176.1"/>
    </source>
</evidence>
<dbReference type="PANTHER" id="PTHR46306:SF1">
    <property type="entry name" value="BTB_POZ DOMAIN-CONTAINING PROTEIN 9"/>
    <property type="match status" value="1"/>
</dbReference>
<dbReference type="SUPFAM" id="SSF49785">
    <property type="entry name" value="Galactose-binding domain-like"/>
    <property type="match status" value="2"/>
</dbReference>
<dbReference type="GO" id="GO:0005737">
    <property type="term" value="C:cytoplasm"/>
    <property type="evidence" value="ECO:0007669"/>
    <property type="project" value="TreeGrafter"/>
</dbReference>
<evidence type="ECO:0000313" key="5">
    <source>
        <dbReference type="Proteomes" id="UP001152759"/>
    </source>
</evidence>
<dbReference type="InterPro" id="IPR011333">
    <property type="entry name" value="SKP1/BTB/POZ_sf"/>
</dbReference>
<dbReference type="SMART" id="SM00875">
    <property type="entry name" value="BACK"/>
    <property type="match status" value="1"/>
</dbReference>
<evidence type="ECO:0000256" key="1">
    <source>
        <dbReference type="ARBA" id="ARBA00020216"/>
    </source>
</evidence>